<evidence type="ECO:0000259" key="6">
    <source>
        <dbReference type="PROSITE" id="PS51918"/>
    </source>
</evidence>
<name>A0A0G0T7V9_9BACT</name>
<evidence type="ECO:0000256" key="5">
    <source>
        <dbReference type="ARBA" id="ARBA00023014"/>
    </source>
</evidence>
<evidence type="ECO:0000256" key="2">
    <source>
        <dbReference type="ARBA" id="ARBA00022691"/>
    </source>
</evidence>
<dbReference type="Gene3D" id="3.80.30.20">
    <property type="entry name" value="tm_1862 like domain"/>
    <property type="match status" value="1"/>
</dbReference>
<protein>
    <submittedName>
        <fullName evidence="7">Radical SAM domain protein</fullName>
    </submittedName>
</protein>
<dbReference type="EMBL" id="LBZK01000015">
    <property type="protein sequence ID" value="KKR70876.1"/>
    <property type="molecule type" value="Genomic_DNA"/>
</dbReference>
<organism evidence="7 8">
    <name type="scientific">Candidatus Woesebacteria bacterium GW2011_GWA2_40_7b</name>
    <dbReference type="NCBI Taxonomy" id="1618563"/>
    <lineage>
        <taxon>Bacteria</taxon>
        <taxon>Candidatus Woeseibacteriota</taxon>
    </lineage>
</organism>
<dbReference type="InterPro" id="IPR006638">
    <property type="entry name" value="Elp3/MiaA/NifB-like_rSAM"/>
</dbReference>
<sequence length="560" mass="62592">MTPEYVSAETVFNREFEAQKEKVRGVSVCLITPPSPFLADERVFPFLAPAKIAAELMRNSNPVELLDLSGYSNFLDVTREYLQDTSIRTFGITATSPQVPAAVAIRDEIKAAYPDAKVILGGPHVTLTHEAMKQNVKSGTTGRGIHDFAEISGRFDKLVAGDGEMAIFYAIDPSDSKTIIDSSTPTSPLFMAKGSLEKFGYPARHMIDLDSYHYFIDGHRAFSLIAQLGCPFECGFCGGRDVAAYRIARTRPIDSISEEIREVVYNSIDRALLDNDPKKVLTGVMFYDDELNVSPANLENLCIALIDFQKKLAHQIPEDKKEWLGLKTEGSGNDKRIAMRFRGFVKAELFSQEQANLMHEAGFRVLLSGIESGSNKILSAMKKHTTREINSRCVTFAHNAGLKFKALMSIGHPGESEETINESIEWVLANLKEGDEVDWTIITQYPGSPYYDQSNYIPEKNAWLFSAQDKTTGEILNLWSRATNYIADTHFYKGIPGQYTAYVWTDKLSSVDLVRLRDNAEQITRSALNMPFIEQVTARHFEHSMGQGLSHTALRKSSDF</sequence>
<dbReference type="InterPro" id="IPR058240">
    <property type="entry name" value="rSAM_sf"/>
</dbReference>
<evidence type="ECO:0000313" key="7">
    <source>
        <dbReference type="EMBL" id="KKR70876.1"/>
    </source>
</evidence>
<dbReference type="SUPFAM" id="SSF102114">
    <property type="entry name" value="Radical SAM enzymes"/>
    <property type="match status" value="1"/>
</dbReference>
<dbReference type="InterPro" id="IPR023404">
    <property type="entry name" value="rSAM_horseshoe"/>
</dbReference>
<dbReference type="Pfam" id="PF04055">
    <property type="entry name" value="Radical_SAM"/>
    <property type="match status" value="1"/>
</dbReference>
<reference evidence="7 8" key="1">
    <citation type="journal article" date="2015" name="Nature">
        <title>rRNA introns, odd ribosomes, and small enigmatic genomes across a large radiation of phyla.</title>
        <authorList>
            <person name="Brown C.T."/>
            <person name="Hug L.A."/>
            <person name="Thomas B.C."/>
            <person name="Sharon I."/>
            <person name="Castelle C.J."/>
            <person name="Singh A."/>
            <person name="Wilkins M.J."/>
            <person name="Williams K.H."/>
            <person name="Banfield J.F."/>
        </authorList>
    </citation>
    <scope>NUCLEOTIDE SEQUENCE [LARGE SCALE GENOMIC DNA]</scope>
</reference>
<keyword evidence="3" id="KW-0479">Metal-binding</keyword>
<dbReference type="GO" id="GO:0046872">
    <property type="term" value="F:metal ion binding"/>
    <property type="evidence" value="ECO:0007669"/>
    <property type="project" value="UniProtKB-KW"/>
</dbReference>
<dbReference type="GO" id="GO:0003824">
    <property type="term" value="F:catalytic activity"/>
    <property type="evidence" value="ECO:0007669"/>
    <property type="project" value="InterPro"/>
</dbReference>
<dbReference type="GO" id="GO:0005829">
    <property type="term" value="C:cytosol"/>
    <property type="evidence" value="ECO:0007669"/>
    <property type="project" value="TreeGrafter"/>
</dbReference>
<dbReference type="PROSITE" id="PS51918">
    <property type="entry name" value="RADICAL_SAM"/>
    <property type="match status" value="1"/>
</dbReference>
<evidence type="ECO:0000313" key="8">
    <source>
        <dbReference type="Proteomes" id="UP000034562"/>
    </source>
</evidence>
<keyword evidence="5" id="KW-0411">Iron-sulfur</keyword>
<dbReference type="InterPro" id="IPR007197">
    <property type="entry name" value="rSAM"/>
</dbReference>
<evidence type="ECO:0000256" key="3">
    <source>
        <dbReference type="ARBA" id="ARBA00022723"/>
    </source>
</evidence>
<feature type="domain" description="Radical SAM core" evidence="6">
    <location>
        <begin position="216"/>
        <end position="481"/>
    </location>
</feature>
<dbReference type="GO" id="GO:0051536">
    <property type="term" value="F:iron-sulfur cluster binding"/>
    <property type="evidence" value="ECO:0007669"/>
    <property type="project" value="UniProtKB-KW"/>
</dbReference>
<dbReference type="STRING" id="1618563.UU12_C0015G0012"/>
<dbReference type="PANTHER" id="PTHR43409">
    <property type="entry name" value="ANAEROBIC MAGNESIUM-PROTOPORPHYRIN IX MONOMETHYL ESTER CYCLASE-RELATED"/>
    <property type="match status" value="1"/>
</dbReference>
<accession>A0A0G0T7V9</accession>
<evidence type="ECO:0000256" key="1">
    <source>
        <dbReference type="ARBA" id="ARBA00001966"/>
    </source>
</evidence>
<dbReference type="AlphaFoldDB" id="A0A0G0T7V9"/>
<keyword evidence="4" id="KW-0408">Iron</keyword>
<gene>
    <name evidence="7" type="ORF">UU12_C0015G0012</name>
</gene>
<evidence type="ECO:0000256" key="4">
    <source>
        <dbReference type="ARBA" id="ARBA00023004"/>
    </source>
</evidence>
<dbReference type="Gene3D" id="3.40.50.280">
    <property type="entry name" value="Cobalamin-binding domain"/>
    <property type="match status" value="1"/>
</dbReference>
<dbReference type="SMART" id="SM00729">
    <property type="entry name" value="Elp3"/>
    <property type="match status" value="1"/>
</dbReference>
<dbReference type="PANTHER" id="PTHR43409:SF7">
    <property type="entry name" value="BLL1977 PROTEIN"/>
    <property type="match status" value="1"/>
</dbReference>
<dbReference type="SFLD" id="SFLDG01082">
    <property type="entry name" value="B12-binding_domain_containing"/>
    <property type="match status" value="1"/>
</dbReference>
<comment type="cofactor">
    <cofactor evidence="1">
        <name>[4Fe-4S] cluster</name>
        <dbReference type="ChEBI" id="CHEBI:49883"/>
    </cofactor>
</comment>
<proteinExistence type="predicted"/>
<keyword evidence="2" id="KW-0949">S-adenosyl-L-methionine</keyword>
<dbReference type="InterPro" id="IPR051198">
    <property type="entry name" value="BchE-like"/>
</dbReference>
<dbReference type="Proteomes" id="UP000034562">
    <property type="component" value="Unassembled WGS sequence"/>
</dbReference>
<dbReference type="SFLD" id="SFLDS00029">
    <property type="entry name" value="Radical_SAM"/>
    <property type="match status" value="1"/>
</dbReference>
<comment type="caution">
    <text evidence="7">The sequence shown here is derived from an EMBL/GenBank/DDBJ whole genome shotgun (WGS) entry which is preliminary data.</text>
</comment>